<dbReference type="Pfam" id="PF04820">
    <property type="entry name" value="Trp_halogenase"/>
    <property type="match status" value="1"/>
</dbReference>
<dbReference type="Gene3D" id="3.50.50.60">
    <property type="entry name" value="FAD/NAD(P)-binding domain"/>
    <property type="match status" value="1"/>
</dbReference>
<comment type="caution">
    <text evidence="3">The sequence shown here is derived from an EMBL/GenBank/DDBJ whole genome shotgun (WGS) entry which is preliminary data.</text>
</comment>
<dbReference type="PANTHER" id="PTHR43747:SF4">
    <property type="entry name" value="FLAVIN-DEPENDENT TRYPTOPHAN HALOGENASE"/>
    <property type="match status" value="1"/>
</dbReference>
<feature type="binding site" evidence="2">
    <location>
        <begin position="14"/>
        <end position="17"/>
    </location>
    <ligand>
        <name>FAD</name>
        <dbReference type="ChEBI" id="CHEBI:57692"/>
    </ligand>
</feature>
<feature type="active site" evidence="1">
    <location>
        <position position="78"/>
    </location>
</feature>
<reference evidence="3" key="2">
    <citation type="submission" date="2020-09" db="EMBL/GenBank/DDBJ databases">
        <authorList>
            <person name="Sun Q."/>
            <person name="Zhou Y."/>
        </authorList>
    </citation>
    <scope>NUCLEOTIDE SEQUENCE</scope>
    <source>
        <strain evidence="3">CGMCC 1.15360</strain>
    </source>
</reference>
<organism evidence="3 4">
    <name type="scientific">Croceicoccus mobilis</name>
    <dbReference type="NCBI Taxonomy" id="1703339"/>
    <lineage>
        <taxon>Bacteria</taxon>
        <taxon>Pseudomonadati</taxon>
        <taxon>Pseudomonadota</taxon>
        <taxon>Alphaproteobacteria</taxon>
        <taxon>Sphingomonadales</taxon>
        <taxon>Erythrobacteraceae</taxon>
        <taxon>Croceicoccus</taxon>
    </lineage>
</organism>
<sequence>MDSKEQQTILIAGGGTAGWMAAAALSRFAGGHRIVLVESEAIGTVGVGEATIPQIHLFNAALGIDEAEFLRETKGSFKLGIEFDGWLREGTSYMHAFGAIGRSAGLLPFQHYWLRAKQAGFAKPLQRYSLNELAARTQRMQRGRMQRGRTAAGAEMAYAYHFDAGLYAAYLRRIAEARGVTRHEGMIASVERDRATGDIASVTLDDGRVLAADFFIDCTGFRGLLIEGALGTGFDDWSNYLPCDRAMAVPCEGGGDFTPYTRSIARKAGWQWRIPLQHRIGNGMVYSSAHLSDDEAAETLLANLDGKPQADPRPIRFTTGKRRKHWNRNCLALGLAAGFMEPLESTSIHLIQSAISRFLALLPAGKPSQAAIDHFNAQADFEWSRIRDFLILHYTANERRGQPFWDAVRDMALPDTLTAKIELWRETGFIHREREELFTEVAWFQVLAGQGVEATGYNPMADALPEDQLRALLEETEAAMVEQVRAMPRHIDFLRQFVSGQGTAQTPATKANA</sequence>
<dbReference type="InterPro" id="IPR033856">
    <property type="entry name" value="Trp_halogen"/>
</dbReference>
<keyword evidence="4" id="KW-1185">Reference proteome</keyword>
<gene>
    <name evidence="3" type="primary">prnA</name>
    <name evidence="3" type="ORF">GCM10010990_09840</name>
</gene>
<reference evidence="3" key="1">
    <citation type="journal article" date="2014" name="Int. J. Syst. Evol. Microbiol.">
        <title>Complete genome sequence of Corynebacterium casei LMG S-19264T (=DSM 44701T), isolated from a smear-ripened cheese.</title>
        <authorList>
            <consortium name="US DOE Joint Genome Institute (JGI-PGF)"/>
            <person name="Walter F."/>
            <person name="Albersmeier A."/>
            <person name="Kalinowski J."/>
            <person name="Ruckert C."/>
        </authorList>
    </citation>
    <scope>NUCLEOTIDE SEQUENCE</scope>
    <source>
        <strain evidence="3">CGMCC 1.15360</strain>
    </source>
</reference>
<dbReference type="InterPro" id="IPR050816">
    <property type="entry name" value="Flavin-dep_Halogenase_NPB"/>
</dbReference>
<dbReference type="GO" id="GO:0000166">
    <property type="term" value="F:nucleotide binding"/>
    <property type="evidence" value="ECO:0007669"/>
    <property type="project" value="UniProtKB-KW"/>
</dbReference>
<dbReference type="EMBL" id="BMIP01000002">
    <property type="protein sequence ID" value="GGD62481.1"/>
    <property type="molecule type" value="Genomic_DNA"/>
</dbReference>
<dbReference type="PIRSF" id="PIRSF011396">
    <property type="entry name" value="Trp_halogenase"/>
    <property type="match status" value="1"/>
</dbReference>
<accession>A0A917DRR9</accession>
<keyword evidence="2" id="KW-0285">Flavoprotein</keyword>
<feature type="binding site" evidence="2">
    <location>
        <position position="78"/>
    </location>
    <ligand>
        <name>7-chloro-L-tryptophan</name>
        <dbReference type="ChEBI" id="CHEBI:58713"/>
    </ligand>
</feature>
<evidence type="ECO:0000256" key="2">
    <source>
        <dbReference type="PIRSR" id="PIRSR011396-2"/>
    </source>
</evidence>
<evidence type="ECO:0000313" key="3">
    <source>
        <dbReference type="EMBL" id="GGD62481.1"/>
    </source>
</evidence>
<evidence type="ECO:0000313" key="4">
    <source>
        <dbReference type="Proteomes" id="UP000612349"/>
    </source>
</evidence>
<dbReference type="GO" id="GO:0004497">
    <property type="term" value="F:monooxygenase activity"/>
    <property type="evidence" value="ECO:0007669"/>
    <property type="project" value="InterPro"/>
</dbReference>
<keyword evidence="2" id="KW-0547">Nucleotide-binding</keyword>
<evidence type="ECO:0000256" key="1">
    <source>
        <dbReference type="PIRSR" id="PIRSR011396-1"/>
    </source>
</evidence>
<dbReference type="RefSeq" id="WP_066776633.1">
    <property type="nucleotide sequence ID" value="NZ_BMIP01000002.1"/>
</dbReference>
<keyword evidence="2" id="KW-0274">FAD</keyword>
<feature type="binding site" evidence="2">
    <location>
        <position position="344"/>
    </location>
    <ligand>
        <name>L-tryptophan</name>
        <dbReference type="ChEBI" id="CHEBI:57912"/>
    </ligand>
</feature>
<dbReference type="AlphaFoldDB" id="A0A917DRR9"/>
<feature type="binding site" evidence="2">
    <location>
        <position position="348"/>
    </location>
    <ligand>
        <name>FAD</name>
        <dbReference type="ChEBI" id="CHEBI:57692"/>
    </ligand>
</feature>
<protein>
    <submittedName>
        <fullName evidence="3">Tryptophan halogenase</fullName>
    </submittedName>
</protein>
<dbReference type="PANTHER" id="PTHR43747">
    <property type="entry name" value="FAD-BINDING PROTEIN"/>
    <property type="match status" value="1"/>
</dbReference>
<dbReference type="InterPro" id="IPR036188">
    <property type="entry name" value="FAD/NAD-bd_sf"/>
</dbReference>
<dbReference type="InterPro" id="IPR006905">
    <property type="entry name" value="Flavin_halogenase"/>
</dbReference>
<dbReference type="Proteomes" id="UP000612349">
    <property type="component" value="Unassembled WGS sequence"/>
</dbReference>
<name>A0A917DRR9_9SPHN</name>
<proteinExistence type="predicted"/>
<dbReference type="OrthoDB" id="7387345at2"/>
<dbReference type="SUPFAM" id="SSF51905">
    <property type="entry name" value="FAD/NAD(P)-binding domain"/>
    <property type="match status" value="1"/>
</dbReference>
<feature type="binding site" evidence="2">
    <location>
        <position position="335"/>
    </location>
    <ligand>
        <name>FAD</name>
        <dbReference type="ChEBI" id="CHEBI:57692"/>
    </ligand>
</feature>